<dbReference type="OrthoDB" id="7632478at2"/>
<reference evidence="3 4" key="1">
    <citation type="submission" date="2018-08" db="EMBL/GenBank/DDBJ databases">
        <title>Erythrobacter zhengii sp.nov., a bacterium isolated from deep-sea sediment.</title>
        <authorList>
            <person name="Fang C."/>
            <person name="Wu Y.-H."/>
            <person name="Sun C."/>
            <person name="Wang H."/>
            <person name="Cheng H."/>
            <person name="Meng F.-X."/>
            <person name="Wang C.-S."/>
            <person name="Xu X.-W."/>
        </authorList>
    </citation>
    <scope>NUCLEOTIDE SEQUENCE [LARGE SCALE GENOMIC DNA]</scope>
    <source>
        <strain evidence="3 4">V18</strain>
    </source>
</reference>
<name>A0A418NS63_9SPHN</name>
<keyword evidence="1" id="KW-1133">Transmembrane helix</keyword>
<keyword evidence="1" id="KW-0472">Membrane</keyword>
<evidence type="ECO:0000256" key="1">
    <source>
        <dbReference type="SAM" id="Phobius"/>
    </source>
</evidence>
<feature type="domain" description="CAAX prenyl protease 2/Lysostaphin resistance protein A-like" evidence="2">
    <location>
        <begin position="198"/>
        <end position="292"/>
    </location>
</feature>
<dbReference type="GO" id="GO:0080120">
    <property type="term" value="P:CAAX-box protein maturation"/>
    <property type="evidence" value="ECO:0007669"/>
    <property type="project" value="UniProtKB-ARBA"/>
</dbReference>
<dbReference type="GO" id="GO:0006508">
    <property type="term" value="P:proteolysis"/>
    <property type="evidence" value="ECO:0007669"/>
    <property type="project" value="UniProtKB-KW"/>
</dbReference>
<keyword evidence="3" id="KW-0645">Protease</keyword>
<feature type="transmembrane region" description="Helical" evidence="1">
    <location>
        <begin position="255"/>
        <end position="272"/>
    </location>
</feature>
<feature type="transmembrane region" description="Helical" evidence="1">
    <location>
        <begin position="194"/>
        <end position="212"/>
    </location>
</feature>
<feature type="transmembrane region" description="Helical" evidence="1">
    <location>
        <begin position="232"/>
        <end position="249"/>
    </location>
</feature>
<keyword evidence="1" id="KW-0812">Transmembrane</keyword>
<evidence type="ECO:0000259" key="2">
    <source>
        <dbReference type="Pfam" id="PF02517"/>
    </source>
</evidence>
<feature type="transmembrane region" description="Helical" evidence="1">
    <location>
        <begin position="279"/>
        <end position="300"/>
    </location>
</feature>
<feature type="transmembrane region" description="Helical" evidence="1">
    <location>
        <begin position="152"/>
        <end position="174"/>
    </location>
</feature>
<dbReference type="InterPro" id="IPR003675">
    <property type="entry name" value="Rce1/LyrA-like_dom"/>
</dbReference>
<dbReference type="PANTHER" id="PTHR43592">
    <property type="entry name" value="CAAX AMINO TERMINAL PROTEASE"/>
    <property type="match status" value="1"/>
</dbReference>
<evidence type="ECO:0000313" key="4">
    <source>
        <dbReference type="Proteomes" id="UP000286576"/>
    </source>
</evidence>
<dbReference type="GO" id="GO:0004175">
    <property type="term" value="F:endopeptidase activity"/>
    <property type="evidence" value="ECO:0007669"/>
    <property type="project" value="UniProtKB-ARBA"/>
</dbReference>
<protein>
    <submittedName>
        <fullName evidence="3">CPBP family intramembrane metalloprotease</fullName>
    </submittedName>
</protein>
<feature type="transmembrane region" description="Helical" evidence="1">
    <location>
        <begin position="108"/>
        <end position="131"/>
    </location>
</feature>
<keyword evidence="4" id="KW-1185">Reference proteome</keyword>
<feature type="transmembrane region" description="Helical" evidence="1">
    <location>
        <begin position="63"/>
        <end position="88"/>
    </location>
</feature>
<dbReference type="Pfam" id="PF02517">
    <property type="entry name" value="Rce1-like"/>
    <property type="match status" value="1"/>
</dbReference>
<dbReference type="GO" id="GO:0008237">
    <property type="term" value="F:metallopeptidase activity"/>
    <property type="evidence" value="ECO:0007669"/>
    <property type="project" value="UniProtKB-KW"/>
</dbReference>
<sequence>MRATVTRSPARRKVCTVGLRRANPARTSPTETQGSALDNQTDIAAKGPTPPLAELKHPIGWPLFIAQFITVALAYLIASILPTLPVLIETVMAALENPGAEPVEPQLGSALVVSTVVASAVAGILVAWLWLRREGRWKEAVRLEAPANWRSTLGWAALGLGGTLLIFTVGARLAEAMGLGAPDPTFILELVTESPALLALWIVAVAWFAAGFGEEVLYRGFLMDRLERLSGLRGRPWAVLVIQALLFGLPHAYQGMGGMMVTAMVGLFLGWIRNRCGGNLWAAIIAHAAVDTVSMSLAYADKLGWMTG</sequence>
<comment type="caution">
    <text evidence="3">The sequence shown here is derived from an EMBL/GenBank/DDBJ whole genome shotgun (WGS) entry which is preliminary data.</text>
</comment>
<keyword evidence="3" id="KW-0482">Metalloprotease</keyword>
<evidence type="ECO:0000313" key="3">
    <source>
        <dbReference type="EMBL" id="RIV85930.1"/>
    </source>
</evidence>
<dbReference type="AlphaFoldDB" id="A0A418NS63"/>
<organism evidence="3 4">
    <name type="scientific">Aurantiacibacter zhengii</name>
    <dbReference type="NCBI Taxonomy" id="2307003"/>
    <lineage>
        <taxon>Bacteria</taxon>
        <taxon>Pseudomonadati</taxon>
        <taxon>Pseudomonadota</taxon>
        <taxon>Alphaproteobacteria</taxon>
        <taxon>Sphingomonadales</taxon>
        <taxon>Erythrobacteraceae</taxon>
        <taxon>Aurantiacibacter</taxon>
    </lineage>
</organism>
<gene>
    <name evidence="3" type="ORF">D2V07_11540</name>
</gene>
<dbReference type="PANTHER" id="PTHR43592:SF15">
    <property type="entry name" value="CAAX AMINO TERMINAL PROTEASE FAMILY PROTEIN"/>
    <property type="match status" value="1"/>
</dbReference>
<keyword evidence="3" id="KW-0378">Hydrolase</keyword>
<dbReference type="EMBL" id="QXFL01000004">
    <property type="protein sequence ID" value="RIV85930.1"/>
    <property type="molecule type" value="Genomic_DNA"/>
</dbReference>
<proteinExistence type="predicted"/>
<accession>A0A418NS63</accession>
<dbReference type="Proteomes" id="UP000286576">
    <property type="component" value="Unassembled WGS sequence"/>
</dbReference>